<accession>A0ABS8ILZ0</accession>
<gene>
    <name evidence="1" type="ORF">LC586_38175</name>
</gene>
<dbReference type="Gene3D" id="1.10.1220.10">
    <property type="entry name" value="Met repressor-like"/>
    <property type="match status" value="1"/>
</dbReference>
<dbReference type="InterPro" id="IPR013321">
    <property type="entry name" value="Arc_rbn_hlx_hlx"/>
</dbReference>
<name>A0ABS8ILZ0_9NOSO</name>
<dbReference type="InterPro" id="IPR010985">
    <property type="entry name" value="Ribbon_hlx_hlx"/>
</dbReference>
<keyword evidence="2" id="KW-1185">Reference proteome</keyword>
<dbReference type="EMBL" id="JAIVFQ010000160">
    <property type="protein sequence ID" value="MCC5604815.1"/>
    <property type="molecule type" value="Genomic_DNA"/>
</dbReference>
<dbReference type="SUPFAM" id="SSF47598">
    <property type="entry name" value="Ribbon-helix-helix"/>
    <property type="match status" value="1"/>
</dbReference>
<evidence type="ECO:0000313" key="2">
    <source>
        <dbReference type="Proteomes" id="UP001199525"/>
    </source>
</evidence>
<evidence type="ECO:0000313" key="1">
    <source>
        <dbReference type="EMBL" id="MCC5604815.1"/>
    </source>
</evidence>
<protein>
    <recommendedName>
        <fullName evidence="3">CopG family transcriptional regulator</fullName>
    </recommendedName>
</protein>
<reference evidence="1 2" key="1">
    <citation type="journal article" date="2021" name="Microorganisms">
        <title>Genome Evolution of Filamentous Cyanobacterium Nostoc Species: From Facultative Symbiosis to Free Living.</title>
        <authorList>
            <person name="Huo D."/>
            <person name="Li H."/>
            <person name="Cai F."/>
            <person name="Guo X."/>
            <person name="Qiao Z."/>
            <person name="Wang W."/>
            <person name="Yu G."/>
            <person name="Li R."/>
        </authorList>
    </citation>
    <scope>NUCLEOTIDE SEQUENCE [LARGE SCALE GENOMIC DNA]</scope>
    <source>
        <strain evidence="1 2">CHAB 5714</strain>
    </source>
</reference>
<comment type="caution">
    <text evidence="1">The sequence shown here is derived from an EMBL/GenBank/DDBJ whole genome shotgun (WGS) entry which is preliminary data.</text>
</comment>
<sequence>MPRKKLDRQKDYIQFVVDTEDKKAFDAWCLANGTTMSDVIRKEIAPYIAKGKKLLKEGE</sequence>
<proteinExistence type="predicted"/>
<organism evidence="1 2">
    <name type="scientific">Nostoc favosum CHAB5714</name>
    <dbReference type="NCBI Taxonomy" id="2780399"/>
    <lineage>
        <taxon>Bacteria</taxon>
        <taxon>Bacillati</taxon>
        <taxon>Cyanobacteriota</taxon>
        <taxon>Cyanophyceae</taxon>
        <taxon>Nostocales</taxon>
        <taxon>Nostocaceae</taxon>
        <taxon>Nostoc</taxon>
        <taxon>Nostoc favosum</taxon>
    </lineage>
</organism>
<dbReference type="Proteomes" id="UP001199525">
    <property type="component" value="Unassembled WGS sequence"/>
</dbReference>
<evidence type="ECO:0008006" key="3">
    <source>
        <dbReference type="Google" id="ProtNLM"/>
    </source>
</evidence>